<dbReference type="PANTHER" id="PTHR11831:SF4">
    <property type="entry name" value="SMALL RIBOSOMAL SUBUNIT PROTEIN US4M"/>
    <property type="match status" value="1"/>
</dbReference>
<dbReference type="RefSeq" id="WP_263821521.1">
    <property type="nucleotide sequence ID" value="NZ_JAOXHL010000001.1"/>
</dbReference>
<evidence type="ECO:0000256" key="2">
    <source>
        <dbReference type="ARBA" id="ARBA00022730"/>
    </source>
</evidence>
<sequence length="202" mass="23140">MSRYTGSIYRKSRHLGFSLLENNKEFNTGKKRTYGPGQHGNKKVKLSNYGQQLLEKQKLMYLYGLNDRQFRRLYKVAMKKGGVLTLDLLQVLESRLDSVVFRAGLAPTRRAARQLVNHNHVLVNDKKNNIPSALLSVGDVISLKASAFDMPIIKNTQNKASPFIDTIDAEKKVFKLARLPEREELPADVNEAYVVEWYNRLM</sequence>
<comment type="similarity">
    <text evidence="1 7 8">Belongs to the universal ribosomal protein uS4 family.</text>
</comment>
<dbReference type="NCBIfam" id="NF003717">
    <property type="entry name" value="PRK05327.1"/>
    <property type="match status" value="1"/>
</dbReference>
<dbReference type="HAMAP" id="MF_01306_B">
    <property type="entry name" value="Ribosomal_uS4_B"/>
    <property type="match status" value="1"/>
</dbReference>
<name>A0ABT3BLQ6_9BACT</name>
<evidence type="ECO:0000256" key="3">
    <source>
        <dbReference type="ARBA" id="ARBA00022884"/>
    </source>
</evidence>
<dbReference type="Proteomes" id="UP001208245">
    <property type="component" value="Unassembled WGS sequence"/>
</dbReference>
<dbReference type="PANTHER" id="PTHR11831">
    <property type="entry name" value="30S 40S RIBOSOMAL PROTEIN"/>
    <property type="match status" value="1"/>
</dbReference>
<gene>
    <name evidence="7 11" type="primary">rpsD</name>
    <name evidence="11" type="ORF">OF376_00095</name>
</gene>
<keyword evidence="5 7" id="KW-0687">Ribonucleoprotein</keyword>
<feature type="domain" description="Small ribosomal subunit protein uS4 N-terminal" evidence="10">
    <location>
        <begin position="3"/>
        <end position="93"/>
    </location>
</feature>
<evidence type="ECO:0000256" key="6">
    <source>
        <dbReference type="ARBA" id="ARBA00035254"/>
    </source>
</evidence>
<dbReference type="GO" id="GO:0005840">
    <property type="term" value="C:ribosome"/>
    <property type="evidence" value="ECO:0007669"/>
    <property type="project" value="UniProtKB-KW"/>
</dbReference>
<dbReference type="Gene3D" id="1.10.1050.10">
    <property type="entry name" value="Ribosomal Protein S4 Delta 41, Chain A, domain 1"/>
    <property type="match status" value="1"/>
</dbReference>
<comment type="function">
    <text evidence="7">One of the primary rRNA binding proteins, it binds directly to 16S rRNA where it nucleates assembly of the body of the 30S subunit.</text>
</comment>
<keyword evidence="3 7" id="KW-0694">RNA-binding</keyword>
<comment type="caution">
    <text evidence="11">The sequence shown here is derived from an EMBL/GenBank/DDBJ whole genome shotgun (WGS) entry which is preliminary data.</text>
</comment>
<dbReference type="InterPro" id="IPR001912">
    <property type="entry name" value="Ribosomal_uS4_N"/>
</dbReference>
<dbReference type="Pfam" id="PF00163">
    <property type="entry name" value="Ribosomal_S4"/>
    <property type="match status" value="1"/>
</dbReference>
<dbReference type="NCBIfam" id="TIGR01017">
    <property type="entry name" value="rpsD_bact"/>
    <property type="match status" value="1"/>
</dbReference>
<feature type="domain" description="RNA-binding S4" evidence="9">
    <location>
        <begin position="94"/>
        <end position="158"/>
    </location>
</feature>
<dbReference type="InterPro" id="IPR036986">
    <property type="entry name" value="S4_RNA-bd_sf"/>
</dbReference>
<keyword evidence="4 7" id="KW-0689">Ribosomal protein</keyword>
<proteinExistence type="inferred from homology"/>
<organism evidence="11 12">
    <name type="scientific">Ureaplasma miroungigenitalium</name>
    <dbReference type="NCBI Taxonomy" id="1042321"/>
    <lineage>
        <taxon>Bacteria</taxon>
        <taxon>Bacillati</taxon>
        <taxon>Mycoplasmatota</taxon>
        <taxon>Mycoplasmoidales</taxon>
        <taxon>Mycoplasmoidaceae</taxon>
        <taxon>Ureaplasma</taxon>
    </lineage>
</organism>
<dbReference type="EMBL" id="JAOXHL010000001">
    <property type="protein sequence ID" value="MCV3728190.1"/>
    <property type="molecule type" value="Genomic_DNA"/>
</dbReference>
<evidence type="ECO:0000256" key="1">
    <source>
        <dbReference type="ARBA" id="ARBA00007465"/>
    </source>
</evidence>
<evidence type="ECO:0000256" key="5">
    <source>
        <dbReference type="ARBA" id="ARBA00023274"/>
    </source>
</evidence>
<dbReference type="SUPFAM" id="SSF55174">
    <property type="entry name" value="Alpha-L RNA-binding motif"/>
    <property type="match status" value="1"/>
</dbReference>
<dbReference type="SMART" id="SM01390">
    <property type="entry name" value="Ribosomal_S4"/>
    <property type="match status" value="1"/>
</dbReference>
<dbReference type="InterPro" id="IPR005709">
    <property type="entry name" value="Ribosomal_uS4_bac-type"/>
</dbReference>
<evidence type="ECO:0000256" key="7">
    <source>
        <dbReference type="HAMAP-Rule" id="MF_01306"/>
    </source>
</evidence>
<reference evidence="11 12" key="1">
    <citation type="journal article" date="2020" name="Int. J. Syst. Evol. Microbiol.">
        <title>Ureaplasma miroungigenitalium sp. nov. isolated from northern elephant seals (Mirounga angustirostris) and Ureaplasma zalophigenitalium sp. nov. isolated from California sea lions (Zalophus californianus).</title>
        <authorList>
            <person name="Volokhov D.V."/>
            <person name="Gulland F.M."/>
            <person name="Gao Y."/>
            <person name="Chizhikov V.E."/>
        </authorList>
    </citation>
    <scope>NUCLEOTIDE SEQUENCE [LARGE SCALE GENOMIC DNA]</scope>
    <source>
        <strain evidence="11 12">ES3182-GEN</strain>
    </source>
</reference>
<dbReference type="CDD" id="cd00165">
    <property type="entry name" value="S4"/>
    <property type="match status" value="1"/>
</dbReference>
<protein>
    <recommendedName>
        <fullName evidence="6 7">Small ribosomal subunit protein uS4</fullName>
    </recommendedName>
</protein>
<accession>A0ABT3BLQ6</accession>
<evidence type="ECO:0000259" key="10">
    <source>
        <dbReference type="SMART" id="SM01390"/>
    </source>
</evidence>
<dbReference type="InterPro" id="IPR022801">
    <property type="entry name" value="Ribosomal_uS4"/>
</dbReference>
<evidence type="ECO:0000313" key="11">
    <source>
        <dbReference type="EMBL" id="MCV3728190.1"/>
    </source>
</evidence>
<dbReference type="SMART" id="SM00363">
    <property type="entry name" value="S4"/>
    <property type="match status" value="1"/>
</dbReference>
<keyword evidence="12" id="KW-1185">Reference proteome</keyword>
<dbReference type="Gene3D" id="3.10.290.10">
    <property type="entry name" value="RNA-binding S4 domain"/>
    <property type="match status" value="1"/>
</dbReference>
<dbReference type="PROSITE" id="PS00632">
    <property type="entry name" value="RIBOSOMAL_S4"/>
    <property type="match status" value="1"/>
</dbReference>
<evidence type="ECO:0000256" key="8">
    <source>
        <dbReference type="RuleBase" id="RU003699"/>
    </source>
</evidence>
<dbReference type="InterPro" id="IPR018079">
    <property type="entry name" value="Ribosomal_uS4_CS"/>
</dbReference>
<evidence type="ECO:0000256" key="4">
    <source>
        <dbReference type="ARBA" id="ARBA00022980"/>
    </source>
</evidence>
<dbReference type="InterPro" id="IPR002942">
    <property type="entry name" value="S4_RNA-bd"/>
</dbReference>
<dbReference type="Pfam" id="PF01479">
    <property type="entry name" value="S4"/>
    <property type="match status" value="1"/>
</dbReference>
<dbReference type="PROSITE" id="PS50889">
    <property type="entry name" value="S4"/>
    <property type="match status" value="1"/>
</dbReference>
<comment type="function">
    <text evidence="7">With S5 and S12 plays an important role in translational accuracy.</text>
</comment>
<evidence type="ECO:0000259" key="9">
    <source>
        <dbReference type="SMART" id="SM00363"/>
    </source>
</evidence>
<comment type="subunit">
    <text evidence="7">Part of the 30S ribosomal subunit. Contacts protein S5. The interaction surface between S4 and S5 is involved in control of translational fidelity.</text>
</comment>
<evidence type="ECO:0000313" key="12">
    <source>
        <dbReference type="Proteomes" id="UP001208245"/>
    </source>
</evidence>
<keyword evidence="2 7" id="KW-0699">rRNA-binding</keyword>